<keyword evidence="9 14" id="KW-0560">Oxidoreductase</keyword>
<dbReference type="InterPro" id="IPR015659">
    <property type="entry name" value="Proline_oxidase"/>
</dbReference>
<keyword evidence="8" id="KW-0007">Acetylation</keyword>
<evidence type="ECO:0000256" key="3">
    <source>
        <dbReference type="ARBA" id="ARBA00004739"/>
    </source>
</evidence>
<comment type="catalytic activity">
    <reaction evidence="12 14">
        <text>L-proline + a quinone = (S)-1-pyrroline-5-carboxylate + a quinol + H(+)</text>
        <dbReference type="Rhea" id="RHEA:23784"/>
        <dbReference type="ChEBI" id="CHEBI:15378"/>
        <dbReference type="ChEBI" id="CHEBI:17388"/>
        <dbReference type="ChEBI" id="CHEBI:24646"/>
        <dbReference type="ChEBI" id="CHEBI:60039"/>
        <dbReference type="ChEBI" id="CHEBI:132124"/>
        <dbReference type="EC" id="1.5.5.2"/>
    </reaction>
</comment>
<comment type="subcellular location">
    <subcellularLocation>
        <location evidence="2">Mitochondrion matrix</location>
    </subcellularLocation>
</comment>
<name>A0A8C2ZZJ0_CYCLU</name>
<sequence length="573" mass="66026">EARSAPAAPAPVELISQTKHAENTQLCKIHIDFDNTEEAYKSKDNVELLRSLLVFKLCTIDVLLMDLTKKVLGQWMFEKLMKMTFYGQFVAGEDHNSIKPLIQKNQAFGVGAVLDYSVEEDLTQEEAVKKEMDACVSEAEKESPDADYREKKYKAHRQFGDRRGGVTSARTYFYADESKCDNQMETFINCISASGGASADGFSAIKMTALGRPQFLLQFSEVLVKWRQFFNFLSAKQGKSDMIVLEQKLELEQLKETLTKMDIGAMDDKENWFTGEKLGLSGTIDLLDWNSLINDTTKISNLLMVPNLQTGHLEPLLNTFTAEEERQMKRMLQRVDVLAKHAMEKGVRLMVDAEQTYFQPAISRLTLEMQRKFNREKPIIFNTYQCYLKEAYDNVTVDVELSRREGWYFGAKLVRGAYMYQERDRAKEIGYEDPINPDYEATNRMYHKCLEYVLEEIDHSRKANIMVATHNEDTVKFTLEKMNEMGLSPTENKVYFGQLLGMCDQISFPLGQAGFPVYKYVPYGPVNEVIPYLSRRAQENRGFMKGSQRERSLLWTELKRRVLGGQMFYKPVY</sequence>
<comment type="pathway">
    <text evidence="3">Amino-acid degradation; L-proline degradation into L-glutamate; L-glutamate from L-proline: step 1/2.</text>
</comment>
<evidence type="ECO:0000256" key="7">
    <source>
        <dbReference type="ARBA" id="ARBA00022946"/>
    </source>
</evidence>
<dbReference type="GO" id="GO:0071949">
    <property type="term" value="F:FAD binding"/>
    <property type="evidence" value="ECO:0007669"/>
    <property type="project" value="TreeGrafter"/>
</dbReference>
<evidence type="ECO:0000313" key="16">
    <source>
        <dbReference type="Ensembl" id="ENSCLMP00005033759.1"/>
    </source>
</evidence>
<reference evidence="16" key="1">
    <citation type="submission" date="2025-08" db="UniProtKB">
        <authorList>
            <consortium name="Ensembl"/>
        </authorList>
    </citation>
    <scope>IDENTIFICATION</scope>
</reference>
<dbReference type="EC" id="1.5.5.2" evidence="14"/>
<evidence type="ECO:0000256" key="13">
    <source>
        <dbReference type="ARBA" id="ARBA00057042"/>
    </source>
</evidence>
<evidence type="ECO:0000256" key="10">
    <source>
        <dbReference type="ARBA" id="ARBA00023062"/>
    </source>
</evidence>
<comment type="cofactor">
    <cofactor evidence="1 14">
        <name>FAD</name>
        <dbReference type="ChEBI" id="CHEBI:57692"/>
    </cofactor>
</comment>
<reference evidence="16" key="2">
    <citation type="submission" date="2025-09" db="UniProtKB">
        <authorList>
            <consortium name="Ensembl"/>
        </authorList>
    </citation>
    <scope>IDENTIFICATION</scope>
</reference>
<protein>
    <recommendedName>
        <fullName evidence="14">Proline dehydrogenase</fullName>
        <ecNumber evidence="14">1.5.5.2</ecNumber>
    </recommendedName>
</protein>
<dbReference type="FunFam" id="3.20.20.220:FF:000006">
    <property type="entry name" value="Proline dehydrogenase"/>
    <property type="match status" value="1"/>
</dbReference>
<evidence type="ECO:0000256" key="8">
    <source>
        <dbReference type="ARBA" id="ARBA00022990"/>
    </source>
</evidence>
<dbReference type="GO" id="GO:0005759">
    <property type="term" value="C:mitochondrial matrix"/>
    <property type="evidence" value="ECO:0007669"/>
    <property type="project" value="UniProtKB-SubCell"/>
</dbReference>
<comment type="similarity">
    <text evidence="4 14">Belongs to the proline oxidase family.</text>
</comment>
<evidence type="ECO:0000256" key="14">
    <source>
        <dbReference type="RuleBase" id="RU364054"/>
    </source>
</evidence>
<evidence type="ECO:0000256" key="11">
    <source>
        <dbReference type="ARBA" id="ARBA00023128"/>
    </source>
</evidence>
<dbReference type="InterPro" id="IPR002872">
    <property type="entry name" value="Proline_DH_dom"/>
</dbReference>
<dbReference type="Pfam" id="PF01619">
    <property type="entry name" value="Pro_dh"/>
    <property type="match status" value="1"/>
</dbReference>
<evidence type="ECO:0000256" key="9">
    <source>
        <dbReference type="ARBA" id="ARBA00023002"/>
    </source>
</evidence>
<dbReference type="GO" id="GO:0010133">
    <property type="term" value="P:L-proline catabolic process to L-glutamate"/>
    <property type="evidence" value="ECO:0007669"/>
    <property type="project" value="TreeGrafter"/>
</dbReference>
<keyword evidence="10 14" id="KW-0642">Proline metabolism</keyword>
<evidence type="ECO:0000259" key="15">
    <source>
        <dbReference type="Pfam" id="PF01619"/>
    </source>
</evidence>
<dbReference type="Ensembl" id="ENSCLMT00005035148.1">
    <property type="protein sequence ID" value="ENSCLMP00005033759.1"/>
    <property type="gene ID" value="ENSCLMG00005016156.1"/>
</dbReference>
<keyword evidence="11" id="KW-0496">Mitochondrion</keyword>
<evidence type="ECO:0000256" key="12">
    <source>
        <dbReference type="ARBA" id="ARBA00048779"/>
    </source>
</evidence>
<organism evidence="16 17">
    <name type="scientific">Cyclopterus lumpus</name>
    <name type="common">Lumpsucker</name>
    <dbReference type="NCBI Taxonomy" id="8103"/>
    <lineage>
        <taxon>Eukaryota</taxon>
        <taxon>Metazoa</taxon>
        <taxon>Chordata</taxon>
        <taxon>Craniata</taxon>
        <taxon>Vertebrata</taxon>
        <taxon>Euteleostomi</taxon>
        <taxon>Actinopterygii</taxon>
        <taxon>Neopterygii</taxon>
        <taxon>Teleostei</taxon>
        <taxon>Neoteleostei</taxon>
        <taxon>Acanthomorphata</taxon>
        <taxon>Eupercaria</taxon>
        <taxon>Perciformes</taxon>
        <taxon>Cottioidei</taxon>
        <taxon>Cottales</taxon>
        <taxon>Cyclopteridae</taxon>
        <taxon>Cyclopterus</taxon>
    </lineage>
</organism>
<evidence type="ECO:0000256" key="6">
    <source>
        <dbReference type="ARBA" id="ARBA00022827"/>
    </source>
</evidence>
<dbReference type="GeneTree" id="ENSGT00390000006265"/>
<feature type="domain" description="Proline dehydrogenase" evidence="15">
    <location>
        <begin position="171"/>
        <end position="542"/>
    </location>
</feature>
<evidence type="ECO:0000256" key="5">
    <source>
        <dbReference type="ARBA" id="ARBA00022630"/>
    </source>
</evidence>
<dbReference type="PANTHER" id="PTHR13914:SF0">
    <property type="entry name" value="PROLINE DEHYDROGENASE 1, MITOCHONDRIAL"/>
    <property type="match status" value="1"/>
</dbReference>
<evidence type="ECO:0000313" key="17">
    <source>
        <dbReference type="Proteomes" id="UP000694565"/>
    </source>
</evidence>
<accession>A0A8C2ZZJ0</accession>
<keyword evidence="6 14" id="KW-0274">FAD</keyword>
<dbReference type="SUPFAM" id="SSF51730">
    <property type="entry name" value="FAD-linked oxidoreductase"/>
    <property type="match status" value="1"/>
</dbReference>
<evidence type="ECO:0000256" key="1">
    <source>
        <dbReference type="ARBA" id="ARBA00001974"/>
    </source>
</evidence>
<dbReference type="Proteomes" id="UP000694565">
    <property type="component" value="Unplaced"/>
</dbReference>
<evidence type="ECO:0000256" key="2">
    <source>
        <dbReference type="ARBA" id="ARBA00004305"/>
    </source>
</evidence>
<proteinExistence type="inferred from homology"/>
<keyword evidence="7" id="KW-0809">Transit peptide</keyword>
<evidence type="ECO:0000256" key="4">
    <source>
        <dbReference type="ARBA" id="ARBA00005869"/>
    </source>
</evidence>
<dbReference type="Gene3D" id="3.20.20.220">
    <property type="match status" value="2"/>
</dbReference>
<comment type="function">
    <text evidence="13 14">Converts proline to delta-1-pyrroline-5-carboxylate.</text>
</comment>
<dbReference type="InterPro" id="IPR029041">
    <property type="entry name" value="FAD-linked_oxidoreductase-like"/>
</dbReference>
<keyword evidence="17" id="KW-1185">Reference proteome</keyword>
<dbReference type="AlphaFoldDB" id="A0A8C2ZZJ0"/>
<dbReference type="PANTHER" id="PTHR13914">
    <property type="entry name" value="PROLINE OXIDASE"/>
    <property type="match status" value="1"/>
</dbReference>
<gene>
    <name evidence="16" type="primary">prodha</name>
</gene>
<keyword evidence="5 14" id="KW-0285">Flavoprotein</keyword>
<dbReference type="GO" id="GO:0004657">
    <property type="term" value="F:proline dehydrogenase activity"/>
    <property type="evidence" value="ECO:0007669"/>
    <property type="project" value="UniProtKB-EC"/>
</dbReference>